<evidence type="ECO:0000313" key="2">
    <source>
        <dbReference type="Proteomes" id="UP000265520"/>
    </source>
</evidence>
<name>A0A392PGW4_9FABA</name>
<keyword evidence="2" id="KW-1185">Reference proteome</keyword>
<accession>A0A392PGW4</accession>
<comment type="caution">
    <text evidence="1">The sequence shown here is derived from an EMBL/GenBank/DDBJ whole genome shotgun (WGS) entry which is preliminary data.</text>
</comment>
<dbReference type="EMBL" id="LXQA010075112">
    <property type="protein sequence ID" value="MCI10125.1"/>
    <property type="molecule type" value="Genomic_DNA"/>
</dbReference>
<reference evidence="1 2" key="1">
    <citation type="journal article" date="2018" name="Front. Plant Sci.">
        <title>Red Clover (Trifolium pratense) and Zigzag Clover (T. medium) - A Picture of Genomic Similarities and Differences.</title>
        <authorList>
            <person name="Dluhosova J."/>
            <person name="Istvanek J."/>
            <person name="Nedelnik J."/>
            <person name="Repkova J."/>
        </authorList>
    </citation>
    <scope>NUCLEOTIDE SEQUENCE [LARGE SCALE GENOMIC DNA]</scope>
    <source>
        <strain evidence="2">cv. 10/8</strain>
        <tissue evidence="1">Leaf</tissue>
    </source>
</reference>
<dbReference type="Proteomes" id="UP000265520">
    <property type="component" value="Unassembled WGS sequence"/>
</dbReference>
<evidence type="ECO:0000313" key="1">
    <source>
        <dbReference type="EMBL" id="MCI10125.1"/>
    </source>
</evidence>
<feature type="non-terminal residue" evidence="1">
    <location>
        <position position="147"/>
    </location>
</feature>
<sequence>MVRVITGSSPEFLSRGLLLKSRRSFRVGFRYWWHSFAGVFTSSLSGSSALLRRGLLLVFHRSLLRLFSLVCYFSRLSVLCLRWVVGSRGGVRWDVVLDSMVLDLVLCGFGFGWEMTCCGEVSLYLVDLNCAGVDCFGGGLRAETHLP</sequence>
<proteinExistence type="predicted"/>
<protein>
    <submittedName>
        <fullName evidence="1">Uncharacterized protein</fullName>
    </submittedName>
</protein>
<organism evidence="1 2">
    <name type="scientific">Trifolium medium</name>
    <dbReference type="NCBI Taxonomy" id="97028"/>
    <lineage>
        <taxon>Eukaryota</taxon>
        <taxon>Viridiplantae</taxon>
        <taxon>Streptophyta</taxon>
        <taxon>Embryophyta</taxon>
        <taxon>Tracheophyta</taxon>
        <taxon>Spermatophyta</taxon>
        <taxon>Magnoliopsida</taxon>
        <taxon>eudicotyledons</taxon>
        <taxon>Gunneridae</taxon>
        <taxon>Pentapetalae</taxon>
        <taxon>rosids</taxon>
        <taxon>fabids</taxon>
        <taxon>Fabales</taxon>
        <taxon>Fabaceae</taxon>
        <taxon>Papilionoideae</taxon>
        <taxon>50 kb inversion clade</taxon>
        <taxon>NPAAA clade</taxon>
        <taxon>Hologalegina</taxon>
        <taxon>IRL clade</taxon>
        <taxon>Trifolieae</taxon>
        <taxon>Trifolium</taxon>
    </lineage>
</organism>
<dbReference type="AlphaFoldDB" id="A0A392PGW4"/>